<dbReference type="EMBL" id="JBHSWJ010000002">
    <property type="protein sequence ID" value="MFC6712667.1"/>
    <property type="molecule type" value="Genomic_DNA"/>
</dbReference>
<comment type="caution">
    <text evidence="2">The sequence shown here is derived from an EMBL/GenBank/DDBJ whole genome shotgun (WGS) entry which is preliminary data.</text>
</comment>
<name>A0ABW2ANI8_9MICO</name>
<dbReference type="InterPro" id="IPR032710">
    <property type="entry name" value="NTF2-like_dom_sf"/>
</dbReference>
<organism evidence="2 3">
    <name type="scientific">Branchiibius cervicis</name>
    <dbReference type="NCBI Taxonomy" id="908252"/>
    <lineage>
        <taxon>Bacteria</taxon>
        <taxon>Bacillati</taxon>
        <taxon>Actinomycetota</taxon>
        <taxon>Actinomycetes</taxon>
        <taxon>Micrococcales</taxon>
        <taxon>Dermacoccaceae</taxon>
        <taxon>Branchiibius</taxon>
    </lineage>
</organism>
<feature type="domain" description="SnoaL-like" evidence="1">
    <location>
        <begin position="11"/>
        <end position="119"/>
    </location>
</feature>
<dbReference type="RefSeq" id="WP_377820138.1">
    <property type="nucleotide sequence ID" value="NZ_JBHSWJ010000002.1"/>
</dbReference>
<sequence>MTTVSAKQFLQRWFAELSRTGFDAAVFLDVLSDDMVWTATGESPVSGVFRGKQAYIGGVYHPLDDHLVSWPRADVVRIIGDGEWAAVQFRGSGGQGRNGTDYSLDYCWLIHVTGEQISEVIGFYDQTKVHELFS</sequence>
<proteinExistence type="predicted"/>
<protein>
    <submittedName>
        <fullName evidence="2">Nuclear transport factor 2 family protein</fullName>
    </submittedName>
</protein>
<accession>A0ABW2ANI8</accession>
<evidence type="ECO:0000313" key="2">
    <source>
        <dbReference type="EMBL" id="MFC6712667.1"/>
    </source>
</evidence>
<dbReference type="Pfam" id="PF12680">
    <property type="entry name" value="SnoaL_2"/>
    <property type="match status" value="1"/>
</dbReference>
<dbReference type="PANTHER" id="PTHR41252:SF1">
    <property type="entry name" value="BLR2505 PROTEIN"/>
    <property type="match status" value="1"/>
</dbReference>
<evidence type="ECO:0000259" key="1">
    <source>
        <dbReference type="Pfam" id="PF12680"/>
    </source>
</evidence>
<reference evidence="3" key="1">
    <citation type="journal article" date="2019" name="Int. J. Syst. Evol. Microbiol.">
        <title>The Global Catalogue of Microorganisms (GCM) 10K type strain sequencing project: providing services to taxonomists for standard genome sequencing and annotation.</title>
        <authorList>
            <consortium name="The Broad Institute Genomics Platform"/>
            <consortium name="The Broad Institute Genome Sequencing Center for Infectious Disease"/>
            <person name="Wu L."/>
            <person name="Ma J."/>
        </authorList>
    </citation>
    <scope>NUCLEOTIDE SEQUENCE [LARGE SCALE GENOMIC DNA]</scope>
    <source>
        <strain evidence="3">NBRC 106593</strain>
    </source>
</reference>
<dbReference type="Proteomes" id="UP001596356">
    <property type="component" value="Unassembled WGS sequence"/>
</dbReference>
<keyword evidence="3" id="KW-1185">Reference proteome</keyword>
<gene>
    <name evidence="2" type="ORF">ACFQBT_01895</name>
</gene>
<dbReference type="PANTHER" id="PTHR41252">
    <property type="entry name" value="BLR2505 PROTEIN"/>
    <property type="match status" value="1"/>
</dbReference>
<dbReference type="SUPFAM" id="SSF54427">
    <property type="entry name" value="NTF2-like"/>
    <property type="match status" value="1"/>
</dbReference>
<dbReference type="InterPro" id="IPR037401">
    <property type="entry name" value="SnoaL-like"/>
</dbReference>
<evidence type="ECO:0000313" key="3">
    <source>
        <dbReference type="Proteomes" id="UP001596356"/>
    </source>
</evidence>
<dbReference type="Gene3D" id="3.10.450.50">
    <property type="match status" value="1"/>
</dbReference>